<evidence type="ECO:0000313" key="2">
    <source>
        <dbReference type="EMBL" id="KAK0389945.1"/>
    </source>
</evidence>
<protein>
    <submittedName>
        <fullName evidence="2">Uncharacterized protein</fullName>
    </submittedName>
</protein>
<comment type="caution">
    <text evidence="2">The sequence shown here is derived from an EMBL/GenBank/DDBJ whole genome shotgun (WGS) entry which is preliminary data.</text>
</comment>
<dbReference type="Proteomes" id="UP001175261">
    <property type="component" value="Unassembled WGS sequence"/>
</dbReference>
<evidence type="ECO:0000256" key="1">
    <source>
        <dbReference type="SAM" id="MobiDB-lite"/>
    </source>
</evidence>
<feature type="region of interest" description="Disordered" evidence="1">
    <location>
        <begin position="452"/>
        <end position="471"/>
    </location>
</feature>
<feature type="region of interest" description="Disordered" evidence="1">
    <location>
        <begin position="105"/>
        <end position="158"/>
    </location>
</feature>
<dbReference type="EMBL" id="JAPDFR010000002">
    <property type="protein sequence ID" value="KAK0389945.1"/>
    <property type="molecule type" value="Genomic_DNA"/>
</dbReference>
<proteinExistence type="predicted"/>
<name>A0AA39LAH3_SARSR</name>
<dbReference type="AlphaFoldDB" id="A0AA39LAH3"/>
<sequence length="569" mass="62695">MHKRIQDELLCDDSLPEPFLDRRPTIRKLSSRSSNQPCGGPRDTIEFIVANKEHHSCSANGSEKRHTDAERCDAAAPTTTVHNLATGPSADRLCQGEDFPVNKDISHKHVPAIRGGSSASARSSQELANHRHQPDTELPTACATRSEREKLDPRDSQSWETGSVLAMWLQAQTVGSKEPSLTKLDATDTDMAFPNVLKAPFQACESISGLSQAKPRLGSTSEESQPLAASNQCHSSPSLRAFKKSPMLSSPVGCTKTKPFDNGGDLNQPQVTLSPSQDLAQSYAVALAFDQIEDASSLVYPSVIPSLPTSPMTSQSNIFYNLDAQRPNSVYRTSLLGRFDEQDNEVNLRREPLIHSRTSSEITYKHINANDLGQKPQSRQLTLETISNAPTESASFQQREAELMTIEKRFGEVMLQRKSPSLVLSRFREEFDHSPRPAHLRSALMARVHRSLERRSKTRSGSTDDHGVMTSPKRLSKGIILTEGTIDSGCRNTSRQVRPLATWKTRIPVARHRLQNTYGHDDAHAICMSPPGAPRTISQAKTRVVSPSTITQMATPASEKSKQLQESVV</sequence>
<keyword evidence="3" id="KW-1185">Reference proteome</keyword>
<gene>
    <name evidence="2" type="ORF">NLU13_3518</name>
</gene>
<evidence type="ECO:0000313" key="3">
    <source>
        <dbReference type="Proteomes" id="UP001175261"/>
    </source>
</evidence>
<feature type="region of interest" description="Disordered" evidence="1">
    <location>
        <begin position="214"/>
        <end position="234"/>
    </location>
</feature>
<reference evidence="2" key="1">
    <citation type="submission" date="2022-10" db="EMBL/GenBank/DDBJ databases">
        <title>Determination and structural analysis of whole genome sequence of Sarocladium strictum F4-1.</title>
        <authorList>
            <person name="Hu L."/>
            <person name="Jiang Y."/>
        </authorList>
    </citation>
    <scope>NUCLEOTIDE SEQUENCE</scope>
    <source>
        <strain evidence="2">F4-1</strain>
    </source>
</reference>
<feature type="region of interest" description="Disordered" evidence="1">
    <location>
        <begin position="550"/>
        <end position="569"/>
    </location>
</feature>
<feature type="compositionally biased region" description="Polar residues" evidence="1">
    <location>
        <begin position="218"/>
        <end position="234"/>
    </location>
</feature>
<accession>A0AA39LAH3</accession>
<organism evidence="2 3">
    <name type="scientific">Sarocladium strictum</name>
    <name type="common">Black bundle disease fungus</name>
    <name type="synonym">Acremonium strictum</name>
    <dbReference type="NCBI Taxonomy" id="5046"/>
    <lineage>
        <taxon>Eukaryota</taxon>
        <taxon>Fungi</taxon>
        <taxon>Dikarya</taxon>
        <taxon>Ascomycota</taxon>
        <taxon>Pezizomycotina</taxon>
        <taxon>Sordariomycetes</taxon>
        <taxon>Hypocreomycetidae</taxon>
        <taxon>Hypocreales</taxon>
        <taxon>Sarocladiaceae</taxon>
        <taxon>Sarocladium</taxon>
    </lineage>
</organism>
<feature type="compositionally biased region" description="Basic and acidic residues" evidence="1">
    <location>
        <begin position="145"/>
        <end position="157"/>
    </location>
</feature>
<feature type="compositionally biased region" description="Low complexity" evidence="1">
    <location>
        <begin position="114"/>
        <end position="124"/>
    </location>
</feature>